<evidence type="ECO:0000313" key="3">
    <source>
        <dbReference type="Proteomes" id="UP000828390"/>
    </source>
</evidence>
<proteinExistence type="predicted"/>
<gene>
    <name evidence="2" type="ORF">DPMN_105710</name>
</gene>
<dbReference type="Proteomes" id="UP000828390">
    <property type="component" value="Unassembled WGS sequence"/>
</dbReference>
<keyword evidence="3" id="KW-1185">Reference proteome</keyword>
<comment type="caution">
    <text evidence="2">The sequence shown here is derived from an EMBL/GenBank/DDBJ whole genome shotgun (WGS) entry which is preliminary data.</text>
</comment>
<accession>A0A9D4QHQ3</accession>
<feature type="region of interest" description="Disordered" evidence="1">
    <location>
        <begin position="42"/>
        <end position="125"/>
    </location>
</feature>
<feature type="compositionally biased region" description="Low complexity" evidence="1">
    <location>
        <begin position="60"/>
        <end position="73"/>
    </location>
</feature>
<organism evidence="2 3">
    <name type="scientific">Dreissena polymorpha</name>
    <name type="common">Zebra mussel</name>
    <name type="synonym">Mytilus polymorpha</name>
    <dbReference type="NCBI Taxonomy" id="45954"/>
    <lineage>
        <taxon>Eukaryota</taxon>
        <taxon>Metazoa</taxon>
        <taxon>Spiralia</taxon>
        <taxon>Lophotrochozoa</taxon>
        <taxon>Mollusca</taxon>
        <taxon>Bivalvia</taxon>
        <taxon>Autobranchia</taxon>
        <taxon>Heteroconchia</taxon>
        <taxon>Euheterodonta</taxon>
        <taxon>Imparidentia</taxon>
        <taxon>Neoheterodontei</taxon>
        <taxon>Myida</taxon>
        <taxon>Dreissenoidea</taxon>
        <taxon>Dreissenidae</taxon>
        <taxon>Dreissena</taxon>
    </lineage>
</organism>
<name>A0A9D4QHQ3_DREPO</name>
<dbReference type="AlphaFoldDB" id="A0A9D4QHQ3"/>
<evidence type="ECO:0000313" key="2">
    <source>
        <dbReference type="EMBL" id="KAH3832423.1"/>
    </source>
</evidence>
<sequence>MSGKKGGQSTFAIHIDEGLEQLSVKIKRATQIKLMEVLNEGQRQAEERHEMFQQMPTITQQQQQQSPQSSQSSHNVSRTKLHQLAVPPELCPRVTRSSLHHHSSRPNRCLVNSPPVSGALKTINT</sequence>
<dbReference type="EMBL" id="JAIWYP010000004">
    <property type="protein sequence ID" value="KAH3832423.1"/>
    <property type="molecule type" value="Genomic_DNA"/>
</dbReference>
<reference evidence="2" key="2">
    <citation type="submission" date="2020-11" db="EMBL/GenBank/DDBJ databases">
        <authorList>
            <person name="McCartney M.A."/>
            <person name="Auch B."/>
            <person name="Kono T."/>
            <person name="Mallez S."/>
            <person name="Becker A."/>
            <person name="Gohl D.M."/>
            <person name="Silverstein K.A.T."/>
            <person name="Koren S."/>
            <person name="Bechman K.B."/>
            <person name="Herman A."/>
            <person name="Abrahante J.E."/>
            <person name="Garbe J."/>
        </authorList>
    </citation>
    <scope>NUCLEOTIDE SEQUENCE</scope>
    <source>
        <strain evidence="2">Duluth1</strain>
        <tissue evidence="2">Whole animal</tissue>
    </source>
</reference>
<reference evidence="2" key="1">
    <citation type="journal article" date="2019" name="bioRxiv">
        <title>The Genome of the Zebra Mussel, Dreissena polymorpha: A Resource for Invasive Species Research.</title>
        <authorList>
            <person name="McCartney M.A."/>
            <person name="Auch B."/>
            <person name="Kono T."/>
            <person name="Mallez S."/>
            <person name="Zhang Y."/>
            <person name="Obille A."/>
            <person name="Becker A."/>
            <person name="Abrahante J.E."/>
            <person name="Garbe J."/>
            <person name="Badalamenti J.P."/>
            <person name="Herman A."/>
            <person name="Mangelson H."/>
            <person name="Liachko I."/>
            <person name="Sullivan S."/>
            <person name="Sone E.D."/>
            <person name="Koren S."/>
            <person name="Silverstein K.A.T."/>
            <person name="Beckman K.B."/>
            <person name="Gohl D.M."/>
        </authorList>
    </citation>
    <scope>NUCLEOTIDE SEQUENCE</scope>
    <source>
        <strain evidence="2">Duluth1</strain>
        <tissue evidence="2">Whole animal</tissue>
    </source>
</reference>
<protein>
    <submittedName>
        <fullName evidence="2">Uncharacterized protein</fullName>
    </submittedName>
</protein>
<evidence type="ECO:0000256" key="1">
    <source>
        <dbReference type="SAM" id="MobiDB-lite"/>
    </source>
</evidence>